<dbReference type="Gene3D" id="3.40.50.10330">
    <property type="entry name" value="Probable inorganic polyphosphate/atp-NAD kinase, domain 1"/>
    <property type="match status" value="1"/>
</dbReference>
<dbReference type="AlphaFoldDB" id="A0A5D4H839"/>
<keyword evidence="3 6" id="KW-0418">Kinase</keyword>
<evidence type="ECO:0000256" key="3">
    <source>
        <dbReference type="ARBA" id="ARBA00022777"/>
    </source>
</evidence>
<evidence type="ECO:0000313" key="7">
    <source>
        <dbReference type="Proteomes" id="UP000323258"/>
    </source>
</evidence>
<dbReference type="EMBL" id="VSZS01000054">
    <property type="protein sequence ID" value="TYR34990.1"/>
    <property type="molecule type" value="Genomic_DNA"/>
</dbReference>
<dbReference type="Pfam" id="PF19279">
    <property type="entry name" value="YegS_C"/>
    <property type="match status" value="1"/>
</dbReference>
<evidence type="ECO:0000256" key="1">
    <source>
        <dbReference type="ARBA" id="ARBA00022679"/>
    </source>
</evidence>
<dbReference type="SMART" id="SM00046">
    <property type="entry name" value="DAGKc"/>
    <property type="match status" value="1"/>
</dbReference>
<organism evidence="6 7">
    <name type="scientific">Neoaquamicrobium microcysteis</name>
    <dbReference type="NCBI Taxonomy" id="2682781"/>
    <lineage>
        <taxon>Bacteria</taxon>
        <taxon>Pseudomonadati</taxon>
        <taxon>Pseudomonadota</taxon>
        <taxon>Alphaproteobacteria</taxon>
        <taxon>Hyphomicrobiales</taxon>
        <taxon>Phyllobacteriaceae</taxon>
        <taxon>Neoaquamicrobium</taxon>
    </lineage>
</organism>
<proteinExistence type="predicted"/>
<dbReference type="PANTHER" id="PTHR12358">
    <property type="entry name" value="SPHINGOSINE KINASE"/>
    <property type="match status" value="1"/>
</dbReference>
<keyword evidence="2" id="KW-0547">Nucleotide-binding</keyword>
<comment type="caution">
    <text evidence="6">The sequence shown here is derived from an EMBL/GenBank/DDBJ whole genome shotgun (WGS) entry which is preliminary data.</text>
</comment>
<dbReference type="InterPro" id="IPR050187">
    <property type="entry name" value="Lipid_Phosphate_FormReg"/>
</dbReference>
<name>A0A5D4H839_9HYPH</name>
<dbReference type="OrthoDB" id="9815110at2"/>
<dbReference type="InterPro" id="IPR001206">
    <property type="entry name" value="Diacylglycerol_kinase_cat_dom"/>
</dbReference>
<evidence type="ECO:0000259" key="5">
    <source>
        <dbReference type="PROSITE" id="PS50146"/>
    </source>
</evidence>
<sequence length="301" mass="33157">MRFSVILNRHGGTLRTLDVDDLAARIANTLEQAGHEVSTHIVEGKGIVDAIEEAVSGECDVVMVGGGDGTVSCAAGKLKDSDKVLAILPAGTMNLFARSLRIPLDLDEAVEVFAQGEVREVDLASANDRIFVHQFSIGLHAKLIRLREKDNFDSRLGKMWASVRAGFRAFFSPPRMKIGLTLDEGEERLMATAGVGVTNNLFGEGHLPYADEPDRGVLGVYVTRTRRKRDMVWLALNMLLGRWKSNQQVDVHEARTVTLRLLSRHERFGCAMDGELCDLETETVLHIHPRALKVLTPPPEA</sequence>
<gene>
    <name evidence="6" type="ORF">FY036_03620</name>
</gene>
<dbReference type="GO" id="GO:0016301">
    <property type="term" value="F:kinase activity"/>
    <property type="evidence" value="ECO:0007669"/>
    <property type="project" value="UniProtKB-KW"/>
</dbReference>
<accession>A0A5D4H839</accession>
<dbReference type="InterPro" id="IPR016064">
    <property type="entry name" value="NAD/diacylglycerol_kinase_sf"/>
</dbReference>
<dbReference type="PANTHER" id="PTHR12358:SF54">
    <property type="entry name" value="SPHINGOSINE KINASE RELATED PROTEIN"/>
    <property type="match status" value="1"/>
</dbReference>
<keyword evidence="4" id="KW-0067">ATP-binding</keyword>
<reference evidence="6 7" key="2">
    <citation type="submission" date="2019-09" db="EMBL/GenBank/DDBJ databases">
        <title>Mesorhizobium sp. MaA-C15 isolated from Microcystis aeruginosa.</title>
        <authorList>
            <person name="Jeong S.E."/>
            <person name="Jin H.M."/>
            <person name="Jeon C.O."/>
        </authorList>
    </citation>
    <scope>NUCLEOTIDE SEQUENCE [LARGE SCALE GENOMIC DNA]</scope>
    <source>
        <strain evidence="6 7">MaA-C15</strain>
    </source>
</reference>
<dbReference type="InterPro" id="IPR045540">
    <property type="entry name" value="YegS/DAGK_C"/>
</dbReference>
<dbReference type="Pfam" id="PF00781">
    <property type="entry name" value="DAGK_cat"/>
    <property type="match status" value="1"/>
</dbReference>
<keyword evidence="7" id="KW-1185">Reference proteome</keyword>
<evidence type="ECO:0000256" key="2">
    <source>
        <dbReference type="ARBA" id="ARBA00022741"/>
    </source>
</evidence>
<dbReference type="SUPFAM" id="SSF111331">
    <property type="entry name" value="NAD kinase/diacylglycerol kinase-like"/>
    <property type="match status" value="1"/>
</dbReference>
<evidence type="ECO:0000256" key="4">
    <source>
        <dbReference type="ARBA" id="ARBA00022840"/>
    </source>
</evidence>
<feature type="domain" description="DAGKc" evidence="5">
    <location>
        <begin position="1"/>
        <end position="130"/>
    </location>
</feature>
<keyword evidence="1" id="KW-0808">Transferase</keyword>
<evidence type="ECO:0000313" key="6">
    <source>
        <dbReference type="EMBL" id="TYR34990.1"/>
    </source>
</evidence>
<dbReference type="GO" id="GO:0005524">
    <property type="term" value="F:ATP binding"/>
    <property type="evidence" value="ECO:0007669"/>
    <property type="project" value="UniProtKB-KW"/>
</dbReference>
<dbReference type="InterPro" id="IPR017438">
    <property type="entry name" value="ATP-NAD_kinase_N"/>
</dbReference>
<dbReference type="PROSITE" id="PS50146">
    <property type="entry name" value="DAGK"/>
    <property type="match status" value="1"/>
</dbReference>
<protein>
    <submittedName>
        <fullName evidence="6">Diacylglycerol kinase family lipid kinase</fullName>
    </submittedName>
</protein>
<reference evidence="6 7" key="1">
    <citation type="submission" date="2019-08" db="EMBL/GenBank/DDBJ databases">
        <authorList>
            <person name="Seo Y.L."/>
        </authorList>
    </citation>
    <scope>NUCLEOTIDE SEQUENCE [LARGE SCALE GENOMIC DNA]</scope>
    <source>
        <strain evidence="6 7">MaA-C15</strain>
    </source>
</reference>
<dbReference type="Gene3D" id="2.60.200.40">
    <property type="match status" value="1"/>
</dbReference>
<dbReference type="Proteomes" id="UP000323258">
    <property type="component" value="Unassembled WGS sequence"/>
</dbReference>